<evidence type="ECO:0000313" key="7">
    <source>
        <dbReference type="EMBL" id="KAI6657009.1"/>
    </source>
</evidence>
<evidence type="ECO:0000256" key="6">
    <source>
        <dbReference type="PIRNR" id="PIRNR002148"/>
    </source>
</evidence>
<keyword evidence="5 6" id="KW-0687">Ribonucleoprotein</keyword>
<evidence type="ECO:0000256" key="4">
    <source>
        <dbReference type="ARBA" id="ARBA00022980"/>
    </source>
</evidence>
<dbReference type="Gene3D" id="3.30.1230.20">
    <property type="match status" value="1"/>
</dbReference>
<organism evidence="7 8">
    <name type="scientific">Oopsacas minuta</name>
    <dbReference type="NCBI Taxonomy" id="111878"/>
    <lineage>
        <taxon>Eukaryota</taxon>
        <taxon>Metazoa</taxon>
        <taxon>Porifera</taxon>
        <taxon>Hexactinellida</taxon>
        <taxon>Hexasterophora</taxon>
        <taxon>Lyssacinosida</taxon>
        <taxon>Leucopsacidae</taxon>
        <taxon>Oopsacas</taxon>
    </lineage>
</organism>
<dbReference type="GO" id="GO:0003735">
    <property type="term" value="F:structural constituent of ribosome"/>
    <property type="evidence" value="ECO:0007669"/>
    <property type="project" value="InterPro"/>
</dbReference>
<sequence length="87" mass="9553">MQNDAGVNVELYFPRKCSFTNRLITAKDHAAVQLSVAELDQEGKMIGAKKYVISGYLRKVGEADSALNYLTCRDGISTDIAKVGKKK</sequence>
<dbReference type="PANTHER" id="PTHR10442">
    <property type="entry name" value="40S RIBOSOMAL PROTEIN S21"/>
    <property type="match status" value="1"/>
</dbReference>
<reference evidence="7 8" key="1">
    <citation type="journal article" date="2023" name="BMC Biol.">
        <title>The compact genome of the sponge Oopsacas minuta (Hexactinellida) is lacking key metazoan core genes.</title>
        <authorList>
            <person name="Santini S."/>
            <person name="Schenkelaars Q."/>
            <person name="Jourda C."/>
            <person name="Duchesne M."/>
            <person name="Belahbib H."/>
            <person name="Rocher C."/>
            <person name="Selva M."/>
            <person name="Riesgo A."/>
            <person name="Vervoort M."/>
            <person name="Leys S.P."/>
            <person name="Kodjabachian L."/>
            <person name="Le Bivic A."/>
            <person name="Borchiellini C."/>
            <person name="Claverie J.M."/>
            <person name="Renard E."/>
        </authorList>
    </citation>
    <scope>NUCLEOTIDE SEQUENCE [LARGE SCALE GENOMIC DNA]</scope>
    <source>
        <strain evidence="7">SPO-2</strain>
    </source>
</reference>
<evidence type="ECO:0000256" key="5">
    <source>
        <dbReference type="ARBA" id="ARBA00023274"/>
    </source>
</evidence>
<name>A0AAV7K8N9_9METZ</name>
<evidence type="ECO:0000256" key="1">
    <source>
        <dbReference type="ARBA" id="ARBA00004427"/>
    </source>
</evidence>
<dbReference type="FunFam" id="3.30.1230.20:FF:000001">
    <property type="entry name" value="40S ribosomal protein S21"/>
    <property type="match status" value="1"/>
</dbReference>
<dbReference type="EMBL" id="JAKMXF010000133">
    <property type="protein sequence ID" value="KAI6657009.1"/>
    <property type="molecule type" value="Genomic_DNA"/>
</dbReference>
<dbReference type="PIRSF" id="PIRSF002148">
    <property type="entry name" value="Ribosomal_S21e"/>
    <property type="match status" value="1"/>
</dbReference>
<dbReference type="GO" id="GO:0022626">
    <property type="term" value="C:cytosolic ribosome"/>
    <property type="evidence" value="ECO:0007669"/>
    <property type="project" value="UniProtKB-ARBA"/>
</dbReference>
<dbReference type="GO" id="GO:0006412">
    <property type="term" value="P:translation"/>
    <property type="evidence" value="ECO:0007669"/>
    <property type="project" value="InterPro"/>
</dbReference>
<keyword evidence="8" id="KW-1185">Reference proteome</keyword>
<evidence type="ECO:0000313" key="8">
    <source>
        <dbReference type="Proteomes" id="UP001165289"/>
    </source>
</evidence>
<protein>
    <recommendedName>
        <fullName evidence="6">40S ribosomal protein S21</fullName>
    </recommendedName>
</protein>
<comment type="similarity">
    <text evidence="3 6">Belongs to the eukaryotic ribosomal protein eS21 family.</text>
</comment>
<dbReference type="GO" id="GO:0005791">
    <property type="term" value="C:rough endoplasmic reticulum"/>
    <property type="evidence" value="ECO:0007669"/>
    <property type="project" value="UniProtKB-SubCell"/>
</dbReference>
<accession>A0AAV7K8N9</accession>
<proteinExistence type="inferred from homology"/>
<dbReference type="Pfam" id="PF01249">
    <property type="entry name" value="Ribosomal_S21e"/>
    <property type="match status" value="1"/>
</dbReference>
<dbReference type="AlphaFoldDB" id="A0AAV7K8N9"/>
<comment type="subcellular location">
    <subcellularLocation>
        <location evidence="2">Cytoplasm</location>
        <location evidence="2">Cytosol</location>
    </subcellularLocation>
    <subcellularLocation>
        <location evidence="1">Rough endoplasmic reticulum</location>
    </subcellularLocation>
</comment>
<evidence type="ECO:0000256" key="3">
    <source>
        <dbReference type="ARBA" id="ARBA00010228"/>
    </source>
</evidence>
<dbReference type="InterPro" id="IPR038579">
    <property type="entry name" value="Ribosomal_eS21_sf"/>
</dbReference>
<keyword evidence="4 6" id="KW-0689">Ribosomal protein</keyword>
<dbReference type="GO" id="GO:1990904">
    <property type="term" value="C:ribonucleoprotein complex"/>
    <property type="evidence" value="ECO:0007669"/>
    <property type="project" value="UniProtKB-KW"/>
</dbReference>
<gene>
    <name evidence="7" type="ORF">LOD99_16310</name>
</gene>
<evidence type="ECO:0000256" key="2">
    <source>
        <dbReference type="ARBA" id="ARBA00004514"/>
    </source>
</evidence>
<dbReference type="Proteomes" id="UP001165289">
    <property type="component" value="Unassembled WGS sequence"/>
</dbReference>
<comment type="caution">
    <text evidence="7">The sequence shown here is derived from an EMBL/GenBank/DDBJ whole genome shotgun (WGS) entry which is preliminary data.</text>
</comment>
<dbReference type="InterPro" id="IPR001931">
    <property type="entry name" value="Ribosomal_eS21"/>
</dbReference>